<sequence length="411" mass="45903">MVDPGFIRVSHLPDPSQSAHTSVWISPQNGCHYDILLEHQHYDALGDSIKHNIVVDNIVPFFTRSGIAHVILDKHVCDLRIKLRSTVNQYIYTNKLFLSFIAGHLCRTPQQLSQLEQHSPDFVKHLEYPSHPTQPIAEQCAFLFLRRRRKGAGAGPLAQFSEEKPPQHPPLGLGASASFPYIPHPADDETVRARILTLFDHASLHVDNYYSSGVAAASNLHDSATPLSSYESPYLPATITTLLAKPGRQRAVLTHVLVRELLQQITPGPAKGKLLPACYASCPQVVDQTPETDHALFSWRMLTAYLYRHQQATRDADEHAIDRLTERFVDTFTGYANSAHTRSERLQHLKSVASAAADLGRWLFAQPCAFEFVWDYAGRQGVVITPRVVKVCDEQGRRLSVPQVMAEGTSL</sequence>
<comment type="caution">
    <text evidence="1">The sequence shown here is derived from an EMBL/GenBank/DDBJ whole genome shotgun (WGS) entry which is preliminary data.</text>
</comment>
<organism evidence="1 2">
    <name type="scientific">Aspergillus thermomutatus</name>
    <name type="common">Neosartorya pseudofischeri</name>
    <dbReference type="NCBI Taxonomy" id="41047"/>
    <lineage>
        <taxon>Eukaryota</taxon>
        <taxon>Fungi</taxon>
        <taxon>Dikarya</taxon>
        <taxon>Ascomycota</taxon>
        <taxon>Pezizomycotina</taxon>
        <taxon>Eurotiomycetes</taxon>
        <taxon>Eurotiomycetidae</taxon>
        <taxon>Eurotiales</taxon>
        <taxon>Aspergillaceae</taxon>
        <taxon>Aspergillus</taxon>
        <taxon>Aspergillus subgen. Fumigati</taxon>
    </lineage>
</organism>
<dbReference type="VEuPathDB" id="FungiDB:CDV56_108745"/>
<gene>
    <name evidence="1" type="ORF">CDV56_108745</name>
</gene>
<evidence type="ECO:0000313" key="1">
    <source>
        <dbReference type="EMBL" id="RHZ63244.1"/>
    </source>
</evidence>
<dbReference type="RefSeq" id="XP_026617106.1">
    <property type="nucleotide sequence ID" value="XM_026762364.1"/>
</dbReference>
<accession>A0A397HPK1</accession>
<name>A0A397HPK1_ASPTH</name>
<proteinExistence type="predicted"/>
<dbReference type="EMBL" id="NKHU02000030">
    <property type="protein sequence ID" value="RHZ63244.1"/>
    <property type="molecule type" value="Genomic_DNA"/>
</dbReference>
<keyword evidence="2" id="KW-1185">Reference proteome</keyword>
<evidence type="ECO:0000313" key="2">
    <source>
        <dbReference type="Proteomes" id="UP000215305"/>
    </source>
</evidence>
<dbReference type="OrthoDB" id="5421765at2759"/>
<dbReference type="GeneID" id="38130719"/>
<dbReference type="AlphaFoldDB" id="A0A397HPK1"/>
<reference evidence="1" key="1">
    <citation type="submission" date="2018-08" db="EMBL/GenBank/DDBJ databases">
        <title>Draft genome sequence of azole-resistant Aspergillus thermomutatus (Neosartorya pseudofischeri) strain HMR AF 39, isolated from a human nasal aspirate.</title>
        <authorList>
            <person name="Parent-Michaud M."/>
            <person name="Dufresne P.J."/>
            <person name="Fournier E."/>
            <person name="Martineau C."/>
            <person name="Moreira S."/>
            <person name="Perkins V."/>
            <person name="De Repentigny L."/>
            <person name="Dufresne S.F."/>
        </authorList>
    </citation>
    <scope>NUCLEOTIDE SEQUENCE [LARGE SCALE GENOMIC DNA]</scope>
    <source>
        <strain evidence="1">HMR AF 39</strain>
    </source>
</reference>
<protein>
    <submittedName>
        <fullName evidence="1">Uncharacterized protein</fullName>
    </submittedName>
</protein>
<dbReference type="Proteomes" id="UP000215305">
    <property type="component" value="Unassembled WGS sequence"/>
</dbReference>